<dbReference type="SUPFAM" id="SSF50129">
    <property type="entry name" value="GroES-like"/>
    <property type="match status" value="1"/>
</dbReference>
<dbReference type="GO" id="GO:0008270">
    <property type="term" value="F:zinc ion binding"/>
    <property type="evidence" value="ECO:0007669"/>
    <property type="project" value="InterPro"/>
</dbReference>
<evidence type="ECO:0000313" key="10">
    <source>
        <dbReference type="Proteomes" id="UP000326950"/>
    </source>
</evidence>
<dbReference type="Pfam" id="PF00107">
    <property type="entry name" value="ADH_zinc_N"/>
    <property type="match status" value="1"/>
</dbReference>
<gene>
    <name evidence="9" type="ORF">BDV40DRAFT_309804</name>
</gene>
<dbReference type="Gene3D" id="3.40.50.720">
    <property type="entry name" value="NAD(P)-binding Rossmann-like Domain"/>
    <property type="match status" value="1"/>
</dbReference>
<dbReference type="InterPro" id="IPR036291">
    <property type="entry name" value="NAD(P)-bd_dom_sf"/>
</dbReference>
<dbReference type="PANTHER" id="PTHR43350:SF18">
    <property type="entry name" value="ENOYL REDUCTASE (ER) DOMAIN-CONTAINING PROTEIN"/>
    <property type="match status" value="1"/>
</dbReference>
<accession>A0A5N6UCB4</accession>
<feature type="domain" description="Alcohol dehydrogenase-like C-terminal" evidence="7">
    <location>
        <begin position="206"/>
        <end position="300"/>
    </location>
</feature>
<sequence>MITTTAIVAREPEQPLTINWAMEEVEVYTPGEGEILVEMRATGICHTDIVLSSVPSGSIGIQYPKILGHEGAGIVRALGQNVKSVEVGDPVLLSYYSCSTCEPCQTAHPAYCDVFAKENYVGRQGGMKICKAGEEPWSKYFGQSSFARHSIVSEASVVNVKDMLRSEDELKLFAPLGCGFQTGMGAIFNTSNAGPDDVVMILGLGAVGMGALMTARIRECKAIIVVDKVEARLEHAKGLGASHTLNTGTLDSTGLKDAVCKLFPSGASVVIDTTGVPALIEEGLQATRKRGKLVLIGVAPLGYGLNVDVVHHINVSDNEPRFRYFQR</sequence>
<dbReference type="EMBL" id="ML738772">
    <property type="protein sequence ID" value="KAE8156215.1"/>
    <property type="molecule type" value="Genomic_DNA"/>
</dbReference>
<keyword evidence="4 6" id="KW-0862">Zinc</keyword>
<organism evidence="9 10">
    <name type="scientific">Aspergillus tamarii</name>
    <dbReference type="NCBI Taxonomy" id="41984"/>
    <lineage>
        <taxon>Eukaryota</taxon>
        <taxon>Fungi</taxon>
        <taxon>Dikarya</taxon>
        <taxon>Ascomycota</taxon>
        <taxon>Pezizomycotina</taxon>
        <taxon>Eurotiomycetes</taxon>
        <taxon>Eurotiomycetidae</taxon>
        <taxon>Eurotiales</taxon>
        <taxon>Aspergillaceae</taxon>
        <taxon>Aspergillus</taxon>
        <taxon>Aspergillus subgen. Circumdati</taxon>
    </lineage>
</organism>
<dbReference type="PROSITE" id="PS00059">
    <property type="entry name" value="ADH_ZINC"/>
    <property type="match status" value="1"/>
</dbReference>
<dbReference type="Proteomes" id="UP000326950">
    <property type="component" value="Unassembled WGS sequence"/>
</dbReference>
<dbReference type="SUPFAM" id="SSF51735">
    <property type="entry name" value="NAD(P)-binding Rossmann-fold domains"/>
    <property type="match status" value="1"/>
</dbReference>
<comment type="similarity">
    <text evidence="2 6">Belongs to the zinc-containing alcohol dehydrogenase family.</text>
</comment>
<dbReference type="OrthoDB" id="1560166at2759"/>
<keyword evidence="3 6" id="KW-0479">Metal-binding</keyword>
<evidence type="ECO:0000256" key="1">
    <source>
        <dbReference type="ARBA" id="ARBA00001947"/>
    </source>
</evidence>
<evidence type="ECO:0000256" key="2">
    <source>
        <dbReference type="ARBA" id="ARBA00008072"/>
    </source>
</evidence>
<evidence type="ECO:0000256" key="4">
    <source>
        <dbReference type="ARBA" id="ARBA00022833"/>
    </source>
</evidence>
<comment type="cofactor">
    <cofactor evidence="1 6">
        <name>Zn(2+)</name>
        <dbReference type="ChEBI" id="CHEBI:29105"/>
    </cofactor>
</comment>
<evidence type="ECO:0000259" key="7">
    <source>
        <dbReference type="Pfam" id="PF00107"/>
    </source>
</evidence>
<evidence type="ECO:0000256" key="5">
    <source>
        <dbReference type="ARBA" id="ARBA00023002"/>
    </source>
</evidence>
<reference evidence="9 10" key="1">
    <citation type="submission" date="2019-04" db="EMBL/GenBank/DDBJ databases">
        <title>Friends and foes A comparative genomics study of 23 Aspergillus species from section Flavi.</title>
        <authorList>
            <consortium name="DOE Joint Genome Institute"/>
            <person name="Kjaerbolling I."/>
            <person name="Vesth T."/>
            <person name="Frisvad J.C."/>
            <person name="Nybo J.L."/>
            <person name="Theobald S."/>
            <person name="Kildgaard S."/>
            <person name="Isbrandt T."/>
            <person name="Kuo A."/>
            <person name="Sato A."/>
            <person name="Lyhne E.K."/>
            <person name="Kogle M.E."/>
            <person name="Wiebenga A."/>
            <person name="Kun R.S."/>
            <person name="Lubbers R.J."/>
            <person name="Makela M.R."/>
            <person name="Barry K."/>
            <person name="Chovatia M."/>
            <person name="Clum A."/>
            <person name="Daum C."/>
            <person name="Haridas S."/>
            <person name="He G."/>
            <person name="LaButti K."/>
            <person name="Lipzen A."/>
            <person name="Mondo S."/>
            <person name="Riley R."/>
            <person name="Salamov A."/>
            <person name="Simmons B.A."/>
            <person name="Magnuson J.K."/>
            <person name="Henrissat B."/>
            <person name="Mortensen U.H."/>
            <person name="Larsen T.O."/>
            <person name="Devries R.P."/>
            <person name="Grigoriev I.V."/>
            <person name="Machida M."/>
            <person name="Baker S.E."/>
            <person name="Andersen M.R."/>
        </authorList>
    </citation>
    <scope>NUCLEOTIDE SEQUENCE [LARGE SCALE GENOMIC DNA]</scope>
    <source>
        <strain evidence="9 10">CBS 117626</strain>
    </source>
</reference>
<keyword evidence="5" id="KW-0560">Oxidoreductase</keyword>
<dbReference type="PANTHER" id="PTHR43350">
    <property type="entry name" value="NAD-DEPENDENT ALCOHOL DEHYDROGENASE"/>
    <property type="match status" value="1"/>
</dbReference>
<dbReference type="AlphaFoldDB" id="A0A5N6UCB4"/>
<keyword evidence="10" id="KW-1185">Reference proteome</keyword>
<evidence type="ECO:0000256" key="3">
    <source>
        <dbReference type="ARBA" id="ARBA00022723"/>
    </source>
</evidence>
<protein>
    <submittedName>
        <fullName evidence="9">Chaperonin 10-like protein</fullName>
    </submittedName>
</protein>
<dbReference type="GO" id="GO:0016491">
    <property type="term" value="F:oxidoreductase activity"/>
    <property type="evidence" value="ECO:0007669"/>
    <property type="project" value="UniProtKB-KW"/>
</dbReference>
<feature type="domain" description="Alcohol dehydrogenase-like N-terminal" evidence="8">
    <location>
        <begin position="31"/>
        <end position="159"/>
    </location>
</feature>
<dbReference type="Pfam" id="PF08240">
    <property type="entry name" value="ADH_N"/>
    <property type="match status" value="1"/>
</dbReference>
<name>A0A5N6UCB4_ASPTM</name>
<evidence type="ECO:0000313" key="9">
    <source>
        <dbReference type="EMBL" id="KAE8156215.1"/>
    </source>
</evidence>
<evidence type="ECO:0000259" key="8">
    <source>
        <dbReference type="Pfam" id="PF08240"/>
    </source>
</evidence>
<dbReference type="InterPro" id="IPR011032">
    <property type="entry name" value="GroES-like_sf"/>
</dbReference>
<dbReference type="InterPro" id="IPR002328">
    <property type="entry name" value="ADH_Zn_CS"/>
</dbReference>
<dbReference type="Gene3D" id="3.90.180.10">
    <property type="entry name" value="Medium-chain alcohol dehydrogenases, catalytic domain"/>
    <property type="match status" value="1"/>
</dbReference>
<dbReference type="InterPro" id="IPR013154">
    <property type="entry name" value="ADH-like_N"/>
</dbReference>
<proteinExistence type="inferred from homology"/>
<dbReference type="InterPro" id="IPR013149">
    <property type="entry name" value="ADH-like_C"/>
</dbReference>
<evidence type="ECO:0000256" key="6">
    <source>
        <dbReference type="RuleBase" id="RU361277"/>
    </source>
</evidence>